<protein>
    <recommendedName>
        <fullName evidence="10">SHOCT domain-containing protein</fullName>
    </recommendedName>
</protein>
<evidence type="ECO:0000256" key="5">
    <source>
        <dbReference type="SAM" id="Phobius"/>
    </source>
</evidence>
<gene>
    <name evidence="8" type="ORF">C7H19_00710</name>
</gene>
<evidence type="ECO:0000256" key="1">
    <source>
        <dbReference type="ARBA" id="ARBA00004141"/>
    </source>
</evidence>
<comment type="subcellular location">
    <subcellularLocation>
        <location evidence="1">Membrane</location>
        <topology evidence="1">Multi-pass membrane protein</topology>
    </subcellularLocation>
</comment>
<feature type="domain" description="TM2" evidence="6">
    <location>
        <begin position="25"/>
        <end position="66"/>
    </location>
</feature>
<evidence type="ECO:0000256" key="3">
    <source>
        <dbReference type="ARBA" id="ARBA00022989"/>
    </source>
</evidence>
<keyword evidence="4 5" id="KW-0472">Membrane</keyword>
<sequence length="137" mass="15437">MATLSDLVNLPKSRKVAISIALLGTILSLPFPIAGLHKFYLGQPLWGVIYLLLWQTPIPRIACAIDAVLYFIQDSDQFAQQFSLTGLTNTNPPTLNTTTHVESIAQAMRELDQLRLDGLISEYEFEQKRRHLLDKIT</sequence>
<reference evidence="8 9" key="1">
    <citation type="submission" date="2018-03" db="EMBL/GenBank/DDBJ databases">
        <title>The ancient ancestry and fast evolution of plastids.</title>
        <authorList>
            <person name="Moore K.R."/>
            <person name="Magnabosco C."/>
            <person name="Momper L."/>
            <person name="Gold D.A."/>
            <person name="Bosak T."/>
            <person name="Fournier G.P."/>
        </authorList>
    </citation>
    <scope>NUCLEOTIDE SEQUENCE [LARGE SCALE GENOMIC DNA]</scope>
    <source>
        <strain evidence="8 9">CCALA 016</strain>
    </source>
</reference>
<evidence type="ECO:0008006" key="10">
    <source>
        <dbReference type="Google" id="ProtNLM"/>
    </source>
</evidence>
<reference evidence="8 9" key="2">
    <citation type="submission" date="2018-03" db="EMBL/GenBank/DDBJ databases">
        <authorList>
            <person name="Keele B.F."/>
        </authorList>
    </citation>
    <scope>NUCLEOTIDE SEQUENCE [LARGE SCALE GENOMIC DNA]</scope>
    <source>
        <strain evidence="8 9">CCALA 016</strain>
    </source>
</reference>
<proteinExistence type="predicted"/>
<evidence type="ECO:0000259" key="6">
    <source>
        <dbReference type="Pfam" id="PF05154"/>
    </source>
</evidence>
<keyword evidence="3 5" id="KW-1133">Transmembrane helix</keyword>
<name>A0A2T1M3D7_9CHRO</name>
<dbReference type="GO" id="GO:0016020">
    <property type="term" value="C:membrane"/>
    <property type="evidence" value="ECO:0007669"/>
    <property type="project" value="UniProtKB-SubCell"/>
</dbReference>
<evidence type="ECO:0000313" key="9">
    <source>
        <dbReference type="Proteomes" id="UP000239001"/>
    </source>
</evidence>
<evidence type="ECO:0000256" key="2">
    <source>
        <dbReference type="ARBA" id="ARBA00022692"/>
    </source>
</evidence>
<comment type="caution">
    <text evidence="8">The sequence shown here is derived from an EMBL/GenBank/DDBJ whole genome shotgun (WGS) entry which is preliminary data.</text>
</comment>
<evidence type="ECO:0000256" key="4">
    <source>
        <dbReference type="ARBA" id="ARBA00023136"/>
    </source>
</evidence>
<keyword evidence="9" id="KW-1185">Reference proteome</keyword>
<evidence type="ECO:0000313" key="8">
    <source>
        <dbReference type="EMBL" id="PSF39342.1"/>
    </source>
</evidence>
<feature type="domain" description="SHOCT" evidence="7">
    <location>
        <begin position="107"/>
        <end position="133"/>
    </location>
</feature>
<dbReference type="RefSeq" id="WP_106454964.1">
    <property type="nucleotide sequence ID" value="NZ_PXOH01000001.1"/>
</dbReference>
<dbReference type="Proteomes" id="UP000239001">
    <property type="component" value="Unassembled WGS sequence"/>
</dbReference>
<dbReference type="InterPro" id="IPR018649">
    <property type="entry name" value="SHOCT"/>
</dbReference>
<feature type="transmembrane region" description="Helical" evidence="5">
    <location>
        <begin position="48"/>
        <end position="72"/>
    </location>
</feature>
<keyword evidence="2 5" id="KW-0812">Transmembrane</keyword>
<dbReference type="EMBL" id="PXOH01000001">
    <property type="protein sequence ID" value="PSF39342.1"/>
    <property type="molecule type" value="Genomic_DNA"/>
</dbReference>
<organism evidence="8 9">
    <name type="scientific">Aphanothece hegewaldii CCALA 016</name>
    <dbReference type="NCBI Taxonomy" id="2107694"/>
    <lineage>
        <taxon>Bacteria</taxon>
        <taxon>Bacillati</taxon>
        <taxon>Cyanobacteriota</taxon>
        <taxon>Cyanophyceae</taxon>
        <taxon>Oscillatoriophycideae</taxon>
        <taxon>Chroococcales</taxon>
        <taxon>Aphanothecaceae</taxon>
        <taxon>Aphanothece</taxon>
    </lineage>
</organism>
<accession>A0A2T1M3D7</accession>
<dbReference type="Pfam" id="PF05154">
    <property type="entry name" value="TM2"/>
    <property type="match status" value="1"/>
</dbReference>
<dbReference type="Pfam" id="PF09851">
    <property type="entry name" value="SHOCT"/>
    <property type="match status" value="1"/>
</dbReference>
<dbReference type="AlphaFoldDB" id="A0A2T1M3D7"/>
<feature type="transmembrane region" description="Helical" evidence="5">
    <location>
        <begin position="16"/>
        <end position="36"/>
    </location>
</feature>
<dbReference type="OrthoDB" id="9816361at2"/>
<evidence type="ECO:0000259" key="7">
    <source>
        <dbReference type="Pfam" id="PF09851"/>
    </source>
</evidence>
<dbReference type="InterPro" id="IPR007829">
    <property type="entry name" value="TM2"/>
</dbReference>